<feature type="transmembrane region" description="Helical" evidence="1">
    <location>
        <begin position="12"/>
        <end position="34"/>
    </location>
</feature>
<name>A0A9D8KF16_9DELT</name>
<keyword evidence="1" id="KW-1133">Transmembrane helix</keyword>
<keyword evidence="1" id="KW-0472">Membrane</keyword>
<protein>
    <submittedName>
        <fullName evidence="2">Uncharacterized protein</fullName>
    </submittedName>
</protein>
<accession>A0A9D8KF16</accession>
<comment type="caution">
    <text evidence="2">The sequence shown here is derived from an EMBL/GenBank/DDBJ whole genome shotgun (WGS) entry which is preliminary data.</text>
</comment>
<reference evidence="2" key="1">
    <citation type="journal article" date="2021" name="Environ. Microbiol.">
        <title>Genomic characterization of three novel Desulfobacterota classes expand the metabolic and phylogenetic diversity of the phylum.</title>
        <authorList>
            <person name="Murphy C.L."/>
            <person name="Biggerstaff J."/>
            <person name="Eichhorn A."/>
            <person name="Ewing E."/>
            <person name="Shahan R."/>
            <person name="Soriano D."/>
            <person name="Stewart S."/>
            <person name="VanMol K."/>
            <person name="Walker R."/>
            <person name="Walters P."/>
            <person name="Elshahed M.S."/>
            <person name="Youssef N.H."/>
        </authorList>
    </citation>
    <scope>NUCLEOTIDE SEQUENCE</scope>
    <source>
        <strain evidence="2">Zod_Metabat.24</strain>
    </source>
</reference>
<organism evidence="2 3">
    <name type="scientific">Candidatus Zymogenus saltonus</name>
    <dbReference type="NCBI Taxonomy" id="2844893"/>
    <lineage>
        <taxon>Bacteria</taxon>
        <taxon>Deltaproteobacteria</taxon>
        <taxon>Candidatus Zymogenia</taxon>
        <taxon>Candidatus Zymogeniales</taxon>
        <taxon>Candidatus Zymogenaceae</taxon>
        <taxon>Candidatus Zymogenus</taxon>
    </lineage>
</organism>
<reference evidence="2" key="2">
    <citation type="submission" date="2021-01" db="EMBL/GenBank/DDBJ databases">
        <authorList>
            <person name="Hahn C.R."/>
            <person name="Youssef N.H."/>
            <person name="Elshahed M."/>
        </authorList>
    </citation>
    <scope>NUCLEOTIDE SEQUENCE</scope>
    <source>
        <strain evidence="2">Zod_Metabat.24</strain>
    </source>
</reference>
<proteinExistence type="predicted"/>
<sequence length="173" mass="19663">MDVILDIFPWFPIVFVFGVIMGVFALFLILFLLISIRRLLRELIYSVEELSVRAESIFIKASPLLDAGVDALGKTKECPECKKLIDGAYGACPFCGHEFKKKYFLNIIGPADEVALNNAAKKLAQLLKIDFHEVKHRLRMGFDYAVTDHSKRMEFMSGLEKMGCSVREVVKWV</sequence>
<evidence type="ECO:0000313" key="3">
    <source>
        <dbReference type="Proteomes" id="UP000809273"/>
    </source>
</evidence>
<dbReference type="EMBL" id="JAFGIX010000024">
    <property type="protein sequence ID" value="MBN1572516.1"/>
    <property type="molecule type" value="Genomic_DNA"/>
</dbReference>
<keyword evidence="1" id="KW-0812">Transmembrane</keyword>
<gene>
    <name evidence="2" type="ORF">JW984_04885</name>
</gene>
<evidence type="ECO:0000256" key="1">
    <source>
        <dbReference type="SAM" id="Phobius"/>
    </source>
</evidence>
<evidence type="ECO:0000313" key="2">
    <source>
        <dbReference type="EMBL" id="MBN1572516.1"/>
    </source>
</evidence>
<dbReference type="AlphaFoldDB" id="A0A9D8KF16"/>
<dbReference type="Proteomes" id="UP000809273">
    <property type="component" value="Unassembled WGS sequence"/>
</dbReference>